<comment type="caution">
    <text evidence="2">The sequence shown here is derived from an EMBL/GenBank/DDBJ whole genome shotgun (WGS) entry which is preliminary data.</text>
</comment>
<dbReference type="EMBL" id="LAKD02000052">
    <property type="protein sequence ID" value="OPF77328.1"/>
    <property type="molecule type" value="Genomic_DNA"/>
</dbReference>
<keyword evidence="3" id="KW-1185">Reference proteome</keyword>
<gene>
    <name evidence="2" type="ORF">VT50_0221410</name>
</gene>
<sequence length="74" mass="8178">MASTARWCLLSSAPRKPEEPERLQMPPSCRDRVMASWSSTGPPWGAQVRAKAPVARASDSPKARASAWESWAWP</sequence>
<evidence type="ECO:0000313" key="3">
    <source>
        <dbReference type="Proteomes" id="UP000033615"/>
    </source>
</evidence>
<dbReference type="Proteomes" id="UP000033615">
    <property type="component" value="Unassembled WGS sequence"/>
</dbReference>
<feature type="region of interest" description="Disordered" evidence="1">
    <location>
        <begin position="1"/>
        <end position="74"/>
    </location>
</feature>
<evidence type="ECO:0000256" key="1">
    <source>
        <dbReference type="SAM" id="MobiDB-lite"/>
    </source>
</evidence>
<organism evidence="2 3">
    <name type="scientific">Streptomyces antioxidans</name>
    <dbReference type="NCBI Taxonomy" id="1507734"/>
    <lineage>
        <taxon>Bacteria</taxon>
        <taxon>Bacillati</taxon>
        <taxon>Actinomycetota</taxon>
        <taxon>Actinomycetes</taxon>
        <taxon>Kitasatosporales</taxon>
        <taxon>Streptomycetaceae</taxon>
        <taxon>Streptomyces</taxon>
    </lineage>
</organism>
<accession>A0A1V4D2V1</accession>
<proteinExistence type="predicted"/>
<reference evidence="2" key="1">
    <citation type="submission" date="2016-12" db="EMBL/GenBank/DDBJ databases">
        <title>Genome sequence of Streptomyces antioxidans MUSC 164.</title>
        <authorList>
            <person name="Lee L.-H."/>
            <person name="Ser H.-L."/>
        </authorList>
    </citation>
    <scope>NUCLEOTIDE SEQUENCE [LARGE SCALE GENOMIC DNA]</scope>
    <source>
        <strain evidence="2">MUSC 164</strain>
    </source>
</reference>
<protein>
    <submittedName>
        <fullName evidence="2">Uncharacterized protein</fullName>
    </submittedName>
</protein>
<dbReference type="AlphaFoldDB" id="A0A1V4D2V1"/>
<evidence type="ECO:0000313" key="2">
    <source>
        <dbReference type="EMBL" id="OPF77328.1"/>
    </source>
</evidence>
<name>A0A1V4D2V1_9ACTN</name>